<dbReference type="Proteomes" id="UP000289856">
    <property type="component" value="Chromosome"/>
</dbReference>
<keyword evidence="2" id="KW-1185">Reference proteome</keyword>
<proteinExistence type="predicted"/>
<name>A0A3T1DD55_9BACL</name>
<accession>A0A3T1DD55</accession>
<dbReference type="KEGG" id="cohn:KCTCHS21_54800"/>
<sequence length="83" mass="8783">MLAVIKAKQLTKKVAREGNLSALYAPQAISAPDYPQISPKLAPDYPEISHISIPESPNPQVTSYEVTANPNGVVPCGNLALQG</sequence>
<evidence type="ECO:0000313" key="2">
    <source>
        <dbReference type="Proteomes" id="UP000289856"/>
    </source>
</evidence>
<reference evidence="1 2" key="1">
    <citation type="submission" date="2019-01" db="EMBL/GenBank/DDBJ databases">
        <title>Complete genome sequence of Cohnella hallensis HS21 isolated from Korean fir (Abies koreana) rhizospheric soil.</title>
        <authorList>
            <person name="Jiang L."/>
            <person name="Kang S.W."/>
            <person name="Kim S."/>
            <person name="Jung J."/>
            <person name="Kim C.Y."/>
            <person name="Kim D.H."/>
            <person name="Kim S.W."/>
            <person name="Lee J."/>
        </authorList>
    </citation>
    <scope>NUCLEOTIDE SEQUENCE [LARGE SCALE GENOMIC DNA]</scope>
    <source>
        <strain evidence="1 2">HS21</strain>
    </source>
</reference>
<gene>
    <name evidence="1" type="ORF">KCTCHS21_54800</name>
</gene>
<dbReference type="EMBL" id="AP019400">
    <property type="protein sequence ID" value="BBI36081.1"/>
    <property type="molecule type" value="Genomic_DNA"/>
</dbReference>
<evidence type="ECO:0000313" key="1">
    <source>
        <dbReference type="EMBL" id="BBI36081.1"/>
    </source>
</evidence>
<dbReference type="AlphaFoldDB" id="A0A3T1DD55"/>
<protein>
    <submittedName>
        <fullName evidence="1">Uncharacterized protein</fullName>
    </submittedName>
</protein>
<organism evidence="1 2">
    <name type="scientific">Cohnella abietis</name>
    <dbReference type="NCBI Taxonomy" id="2507935"/>
    <lineage>
        <taxon>Bacteria</taxon>
        <taxon>Bacillati</taxon>
        <taxon>Bacillota</taxon>
        <taxon>Bacilli</taxon>
        <taxon>Bacillales</taxon>
        <taxon>Paenibacillaceae</taxon>
        <taxon>Cohnella</taxon>
    </lineage>
</organism>